<dbReference type="Pfam" id="PF01476">
    <property type="entry name" value="LysM"/>
    <property type="match status" value="1"/>
</dbReference>
<dbReference type="EMBL" id="BAAAFH010000007">
    <property type="protein sequence ID" value="GAA0875008.1"/>
    <property type="molecule type" value="Genomic_DNA"/>
</dbReference>
<dbReference type="SMART" id="SM00047">
    <property type="entry name" value="LYZ2"/>
    <property type="match status" value="1"/>
</dbReference>
<keyword evidence="1" id="KW-0929">Antimicrobial</keyword>
<name>A0ABN1MP24_9FLAO</name>
<evidence type="ECO:0000256" key="3">
    <source>
        <dbReference type="ARBA" id="ARBA00022801"/>
    </source>
</evidence>
<dbReference type="Gene3D" id="1.10.530.10">
    <property type="match status" value="1"/>
</dbReference>
<evidence type="ECO:0000313" key="6">
    <source>
        <dbReference type="EMBL" id="GAA0875008.1"/>
    </source>
</evidence>
<dbReference type="RefSeq" id="WP_343786019.1">
    <property type="nucleotide sequence ID" value="NZ_BAAAFH010000007.1"/>
</dbReference>
<evidence type="ECO:0000313" key="7">
    <source>
        <dbReference type="Proteomes" id="UP001501126"/>
    </source>
</evidence>
<dbReference type="SUPFAM" id="SSF54106">
    <property type="entry name" value="LysM domain"/>
    <property type="match status" value="1"/>
</dbReference>
<evidence type="ECO:0000256" key="1">
    <source>
        <dbReference type="ARBA" id="ARBA00022529"/>
    </source>
</evidence>
<keyword evidence="3" id="KW-0378">Hydrolase</keyword>
<dbReference type="InterPro" id="IPR051056">
    <property type="entry name" value="Glycosyl_Hydrolase_73"/>
</dbReference>
<keyword evidence="7" id="KW-1185">Reference proteome</keyword>
<dbReference type="Gene3D" id="3.10.350.10">
    <property type="entry name" value="LysM domain"/>
    <property type="match status" value="1"/>
</dbReference>
<dbReference type="PROSITE" id="PS51782">
    <property type="entry name" value="LYSM"/>
    <property type="match status" value="1"/>
</dbReference>
<dbReference type="InterPro" id="IPR036779">
    <property type="entry name" value="LysM_dom_sf"/>
</dbReference>
<evidence type="ECO:0000259" key="5">
    <source>
        <dbReference type="PROSITE" id="PS51782"/>
    </source>
</evidence>
<comment type="caution">
    <text evidence="6">The sequence shown here is derived from an EMBL/GenBank/DDBJ whole genome shotgun (WGS) entry which is preliminary data.</text>
</comment>
<feature type="domain" description="LysM" evidence="5">
    <location>
        <begin position="221"/>
        <end position="266"/>
    </location>
</feature>
<dbReference type="PANTHER" id="PTHR33308">
    <property type="entry name" value="PEPTIDOGLYCAN HYDROLASE FLGJ"/>
    <property type="match status" value="1"/>
</dbReference>
<evidence type="ECO:0000256" key="4">
    <source>
        <dbReference type="ARBA" id="ARBA00032108"/>
    </source>
</evidence>
<sequence length="324" mass="37361">MVKNIILISLIVLTGFSAFADAPSRISREQYIEMWKDVAIRNMVEYKIPASITLAQGILESGYGNSDLAREANNHFGIKCHDWKGAKFFKDDDKKDECFRSYKDASESYRDHSLFLTSRSRYASLFELKQTDYKGWAKGLKKAGYATNPKYADLLIDLIEKNDLQKFDKEGYGVERIEEVEVKPSQEIVLKPTKTETTVKESTVVVKTAKTHQVFKRNKTKYVVAGKGDTFYRIAREFEMTLSQLYNYNDFDKHKDVLEEGDIVYLQPKKGKSMAKEQRRISDGTMNYIEISQQEGIKLTKLMKKNNVTNPEVTPEKGKMIFLR</sequence>
<reference evidence="6 7" key="1">
    <citation type="journal article" date="2019" name="Int. J. Syst. Evol. Microbiol.">
        <title>The Global Catalogue of Microorganisms (GCM) 10K type strain sequencing project: providing services to taxonomists for standard genome sequencing and annotation.</title>
        <authorList>
            <consortium name="The Broad Institute Genomics Platform"/>
            <consortium name="The Broad Institute Genome Sequencing Center for Infectious Disease"/>
            <person name="Wu L."/>
            <person name="Ma J."/>
        </authorList>
    </citation>
    <scope>NUCLEOTIDE SEQUENCE [LARGE SCALE GENOMIC DNA]</scope>
    <source>
        <strain evidence="6 7">JCM 16083</strain>
    </source>
</reference>
<dbReference type="CDD" id="cd00118">
    <property type="entry name" value="LysM"/>
    <property type="match status" value="1"/>
</dbReference>
<dbReference type="Pfam" id="PF01832">
    <property type="entry name" value="Glucosaminidase"/>
    <property type="match status" value="1"/>
</dbReference>
<dbReference type="Proteomes" id="UP001501126">
    <property type="component" value="Unassembled WGS sequence"/>
</dbReference>
<dbReference type="InterPro" id="IPR018392">
    <property type="entry name" value="LysM"/>
</dbReference>
<gene>
    <name evidence="6" type="ORF">GCM10009118_14160</name>
</gene>
<organism evidence="6 7">
    <name type="scientific">Wandonia haliotis</name>
    <dbReference type="NCBI Taxonomy" id="574963"/>
    <lineage>
        <taxon>Bacteria</taxon>
        <taxon>Pseudomonadati</taxon>
        <taxon>Bacteroidota</taxon>
        <taxon>Flavobacteriia</taxon>
        <taxon>Flavobacteriales</taxon>
        <taxon>Crocinitomicaceae</taxon>
        <taxon>Wandonia</taxon>
    </lineage>
</organism>
<accession>A0ABN1MP24</accession>
<dbReference type="InterPro" id="IPR002901">
    <property type="entry name" value="MGlyc_endo_b_GlcNAc-like_dom"/>
</dbReference>
<proteinExistence type="predicted"/>
<evidence type="ECO:0000256" key="2">
    <source>
        <dbReference type="ARBA" id="ARBA00022638"/>
    </source>
</evidence>
<protein>
    <recommendedName>
        <fullName evidence="4">Peptidoglycan hydrolase</fullName>
    </recommendedName>
</protein>
<dbReference type="PANTHER" id="PTHR33308:SF9">
    <property type="entry name" value="PEPTIDOGLYCAN HYDROLASE FLGJ"/>
    <property type="match status" value="1"/>
</dbReference>
<keyword evidence="2" id="KW-0081">Bacteriolytic enzyme</keyword>